<accession>A0A0C1PSX8</accession>
<keyword evidence="5 7" id="KW-0472">Membrane</keyword>
<dbReference type="Pfam" id="PF04138">
    <property type="entry name" value="GtrA_DPMS_TM"/>
    <property type="match status" value="1"/>
</dbReference>
<keyword evidence="3 7" id="KW-0812">Transmembrane</keyword>
<dbReference type="EMBL" id="JAERKF010000020">
    <property type="protein sequence ID" value="MBS1011663.1"/>
    <property type="molecule type" value="Genomic_DNA"/>
</dbReference>
<evidence type="ECO:0000256" key="3">
    <source>
        <dbReference type="ARBA" id="ARBA00022692"/>
    </source>
</evidence>
<gene>
    <name evidence="10" type="ORF">CNR29_00375</name>
    <name evidence="9" type="ORF">JK167_12630</name>
</gene>
<evidence type="ECO:0000256" key="4">
    <source>
        <dbReference type="ARBA" id="ARBA00022989"/>
    </source>
</evidence>
<feature type="transmembrane region" description="Helical" evidence="7">
    <location>
        <begin position="143"/>
        <end position="162"/>
    </location>
</feature>
<dbReference type="InterPro" id="IPR051401">
    <property type="entry name" value="GtrA_CellWall_Glycosyl"/>
</dbReference>
<proteinExistence type="inferred from homology"/>
<dbReference type="OrthoDB" id="361483at2"/>
<reference evidence="10 11" key="1">
    <citation type="submission" date="2017-09" db="EMBL/GenBank/DDBJ databases">
        <title>Genome sequence of Lactobacillus brevis D7.</title>
        <authorList>
            <person name="Kwon M.-S."/>
            <person name="Lim S.K."/>
            <person name="Choi H.-J."/>
        </authorList>
    </citation>
    <scope>NUCLEOTIDE SEQUENCE [LARGE SCALE GENOMIC DNA]</scope>
    <source>
        <strain evidence="10 11">D7</strain>
    </source>
</reference>
<feature type="domain" description="GtrA/DPMS transmembrane" evidence="8">
    <location>
        <begin position="47"/>
        <end position="162"/>
    </location>
</feature>
<evidence type="ECO:0000256" key="2">
    <source>
        <dbReference type="ARBA" id="ARBA00009399"/>
    </source>
</evidence>
<dbReference type="InterPro" id="IPR007267">
    <property type="entry name" value="GtrA_DPMS_TM"/>
</dbReference>
<evidence type="ECO:0000256" key="6">
    <source>
        <dbReference type="SAM" id="Coils"/>
    </source>
</evidence>
<dbReference type="GeneID" id="56991852"/>
<reference evidence="9" key="3">
    <citation type="submission" date="2022-09" db="EMBL/GenBank/DDBJ databases">
        <title>Genome-inferred correspondence between phylogeny and metabolic traits in the wild Drosophila gut microbiome.</title>
        <authorList>
            <person name="Bueno E."/>
            <person name="Blow F."/>
            <person name="Douglas A.E."/>
        </authorList>
    </citation>
    <scope>NUCLEOTIDE SEQUENCE</scope>
    <source>
        <strain evidence="9">Dm-2019-70</strain>
    </source>
</reference>
<comment type="caution">
    <text evidence="9">The sequence shown here is derived from an EMBL/GenBank/DDBJ whole genome shotgun (WGS) entry which is preliminary data.</text>
</comment>
<dbReference type="AlphaFoldDB" id="A0A0C1PSX8"/>
<evidence type="ECO:0000313" key="12">
    <source>
        <dbReference type="Proteomes" id="UP000676478"/>
    </source>
</evidence>
<organism evidence="9 12">
    <name type="scientific">Levilactobacillus brevis</name>
    <name type="common">Lactobacillus brevis</name>
    <dbReference type="NCBI Taxonomy" id="1580"/>
    <lineage>
        <taxon>Bacteria</taxon>
        <taxon>Bacillati</taxon>
        <taxon>Bacillota</taxon>
        <taxon>Bacilli</taxon>
        <taxon>Lactobacillales</taxon>
        <taxon>Lactobacillaceae</taxon>
        <taxon>Levilactobacillus</taxon>
    </lineage>
</organism>
<feature type="coiled-coil region" evidence="6">
    <location>
        <begin position="16"/>
        <end position="47"/>
    </location>
</feature>
<comment type="subcellular location">
    <subcellularLocation>
        <location evidence="1">Membrane</location>
        <topology evidence="1">Multi-pass membrane protein</topology>
    </subcellularLocation>
</comment>
<dbReference type="PANTHER" id="PTHR38459">
    <property type="entry name" value="PROPHAGE BACTOPRENOL-LINKED GLUCOSE TRANSLOCASE HOMOLOG"/>
    <property type="match status" value="1"/>
</dbReference>
<name>A0A0C1PSX8_LEVBR</name>
<evidence type="ECO:0000313" key="11">
    <source>
        <dbReference type="Proteomes" id="UP000217918"/>
    </source>
</evidence>
<keyword evidence="4 7" id="KW-1133">Transmembrane helix</keyword>
<dbReference type="GO" id="GO:0000271">
    <property type="term" value="P:polysaccharide biosynthetic process"/>
    <property type="evidence" value="ECO:0007669"/>
    <property type="project" value="InterPro"/>
</dbReference>
<evidence type="ECO:0000256" key="1">
    <source>
        <dbReference type="ARBA" id="ARBA00004141"/>
    </source>
</evidence>
<dbReference type="EMBL" id="NVYO01000001">
    <property type="protein sequence ID" value="PBQ22550.1"/>
    <property type="molecule type" value="Genomic_DNA"/>
</dbReference>
<evidence type="ECO:0000256" key="7">
    <source>
        <dbReference type="SAM" id="Phobius"/>
    </source>
</evidence>
<sequence>MENQVPLRHNHYPSTESEYEAELTETENEFAEQLEEVEEKAHKQIQRYLLWGSLSVVVNIAMFYLFNSIFGVEYQISNLLAWVFSVQTAFWVDKLLVFKHASDHPFRDMGKFYGTRIFTYILEAVILYVGISLLSFHPTITKVIGHGLAVIGNYFFSKWFIFNNKEHTKA</sequence>
<keyword evidence="6" id="KW-0175">Coiled coil</keyword>
<feature type="transmembrane region" description="Helical" evidence="7">
    <location>
        <begin position="117"/>
        <end position="137"/>
    </location>
</feature>
<dbReference type="GO" id="GO:0005886">
    <property type="term" value="C:plasma membrane"/>
    <property type="evidence" value="ECO:0007669"/>
    <property type="project" value="TreeGrafter"/>
</dbReference>
<protein>
    <submittedName>
        <fullName evidence="9">GtrA family protein</fullName>
    </submittedName>
</protein>
<reference evidence="9" key="2">
    <citation type="submission" date="2020-12" db="EMBL/GenBank/DDBJ databases">
        <authorList>
            <person name="Mcmullen J.G."/>
        </authorList>
    </citation>
    <scope>NUCLEOTIDE SEQUENCE</scope>
    <source>
        <strain evidence="9">Dm-2019-70</strain>
    </source>
</reference>
<dbReference type="Proteomes" id="UP000217918">
    <property type="component" value="Unassembled WGS sequence"/>
</dbReference>
<evidence type="ECO:0000259" key="8">
    <source>
        <dbReference type="Pfam" id="PF04138"/>
    </source>
</evidence>
<evidence type="ECO:0000313" key="10">
    <source>
        <dbReference type="EMBL" id="PBQ22550.1"/>
    </source>
</evidence>
<dbReference type="RefSeq" id="WP_021741997.1">
    <property type="nucleotide sequence ID" value="NZ_CAKMAP010000001.1"/>
</dbReference>
<evidence type="ECO:0000313" key="9">
    <source>
        <dbReference type="EMBL" id="MBS1011663.1"/>
    </source>
</evidence>
<feature type="transmembrane region" description="Helical" evidence="7">
    <location>
        <begin position="48"/>
        <end position="67"/>
    </location>
</feature>
<dbReference type="PANTHER" id="PTHR38459:SF5">
    <property type="entry name" value="CELL WALL TEICHOIC ACID GLYCOSYLATION PROTEIN GTCA"/>
    <property type="match status" value="1"/>
</dbReference>
<evidence type="ECO:0000256" key="5">
    <source>
        <dbReference type="ARBA" id="ARBA00023136"/>
    </source>
</evidence>
<dbReference type="Proteomes" id="UP000676478">
    <property type="component" value="Unassembled WGS sequence"/>
</dbReference>
<comment type="similarity">
    <text evidence="2">Belongs to the GtrA family.</text>
</comment>